<dbReference type="Proteomes" id="UP001305815">
    <property type="component" value="Chromosome"/>
</dbReference>
<keyword evidence="2" id="KW-1185">Reference proteome</keyword>
<sequence>MSTHTHAEIISRDSEAILAPAFVEFVKWVLKSAGEQNIRRIYFLARDGYPMYRAAQILSRGREPEIECRYLRCSRYALRIPSFHLIGKEAAEQICLGGIDVTLEKVLKRAALTDEEAGEIAGLLGRQKEMDRILSYGEVQMLKRELLDMEKFWEYVNIHAGEAYDAAVGYLKAEGLMDAVRWAVADSGWTGSMQMTLRILLESAGYRGRLTGYYFGLYHIPEGEKKENYHAYYFGPFGKIKRKVHFSNSLFECMFSEPEQMTLGYKETSGGYEPVREPGEVKNKEALEIIADAVEKEAQKEALELPDRLHLWQILDPDVIQRKMADLMSRPDKEQAQAFGNLWFNDDVRGEGQKIAVPLTEEEIRNSHVLPRGASMTGIRKEPVKESAWMEGSIVLGGKRIRWHLWQNRMYKYILYIKKQIMEKRKK</sequence>
<evidence type="ECO:0000313" key="1">
    <source>
        <dbReference type="EMBL" id="BDZ77000.1"/>
    </source>
</evidence>
<gene>
    <name evidence="1" type="ORF">Lac1_11830</name>
</gene>
<accession>A0ABN6YWG1</accession>
<reference evidence="2" key="1">
    <citation type="journal article" date="2023" name="Int. J. Syst. Evol. Microbiol.">
        <title>Claveliimonas bilis gen. nov., sp. nov., deoxycholic acid-producing bacteria isolated from human faeces, and reclassification of Sellimonas monacensis Zenner et al. 2021 as Claveliimonas monacensis comb. nov.</title>
        <authorList>
            <person name="Hisatomi A."/>
            <person name="Kastawa N.W.E.P.G."/>
            <person name="Song I."/>
            <person name="Ohkuma M."/>
            <person name="Fukiya S."/>
            <person name="Sakamoto M."/>
        </authorList>
    </citation>
    <scope>NUCLEOTIDE SEQUENCE [LARGE SCALE GENOMIC DNA]</scope>
    <source>
        <strain evidence="2">12BBH14</strain>
    </source>
</reference>
<dbReference type="RefSeq" id="WP_316266627.1">
    <property type="nucleotide sequence ID" value="NZ_AP027742.1"/>
</dbReference>
<name>A0ABN6YWG1_9FIRM</name>
<evidence type="ECO:0000313" key="2">
    <source>
        <dbReference type="Proteomes" id="UP001305815"/>
    </source>
</evidence>
<protein>
    <submittedName>
        <fullName evidence="1">Uncharacterized protein</fullName>
    </submittedName>
</protein>
<dbReference type="EMBL" id="AP027742">
    <property type="protein sequence ID" value="BDZ77000.1"/>
    <property type="molecule type" value="Genomic_DNA"/>
</dbReference>
<organism evidence="1 2">
    <name type="scientific">Claveliimonas bilis</name>
    <dbReference type="NCBI Taxonomy" id="3028070"/>
    <lineage>
        <taxon>Bacteria</taxon>
        <taxon>Bacillati</taxon>
        <taxon>Bacillota</taxon>
        <taxon>Clostridia</taxon>
        <taxon>Lachnospirales</taxon>
        <taxon>Lachnospiraceae</taxon>
        <taxon>Claveliimonas</taxon>
    </lineage>
</organism>
<proteinExistence type="predicted"/>